<accession>A0A0X1U979</accession>
<evidence type="ECO:0000313" key="2">
    <source>
        <dbReference type="EMBL" id="AMJ41497.1"/>
    </source>
</evidence>
<feature type="compositionally biased region" description="Polar residues" evidence="1">
    <location>
        <begin position="72"/>
        <end position="84"/>
    </location>
</feature>
<dbReference type="EMBL" id="FQUA01000005">
    <property type="protein sequence ID" value="SHE69911.1"/>
    <property type="molecule type" value="Genomic_DNA"/>
</dbReference>
<protein>
    <submittedName>
        <fullName evidence="3">Uncharacterized protein</fullName>
    </submittedName>
</protein>
<dbReference type="AlphaFoldDB" id="A0A0X1U979"/>
<dbReference type="InterPro" id="IPR046085">
    <property type="entry name" value="DUF6103"/>
</dbReference>
<dbReference type="Pfam" id="PF19598">
    <property type="entry name" value="DUF6103"/>
    <property type="match status" value="1"/>
</dbReference>
<dbReference type="EMBL" id="CP014223">
    <property type="protein sequence ID" value="AMJ41497.1"/>
    <property type="molecule type" value="Genomic_DNA"/>
</dbReference>
<evidence type="ECO:0000313" key="4">
    <source>
        <dbReference type="Proteomes" id="UP000068026"/>
    </source>
</evidence>
<reference evidence="2 4" key="1">
    <citation type="journal article" date="2016" name="Genome Announc.">
        <title>Complete Genome Sequence of the Amino Acid-Fermenting Clostridium propionicum X2 (DSM 1682).</title>
        <authorList>
            <person name="Poehlein A."/>
            <person name="Schlien K."/>
            <person name="Chowdhury N.P."/>
            <person name="Gottschalk G."/>
            <person name="Buckel W."/>
            <person name="Daniel R."/>
        </authorList>
    </citation>
    <scope>NUCLEOTIDE SEQUENCE [LARGE SCALE GENOMIC DNA]</scope>
    <source>
        <strain evidence="2 4">X2</strain>
    </source>
</reference>
<feature type="region of interest" description="Disordered" evidence="1">
    <location>
        <begin position="60"/>
        <end position="84"/>
    </location>
</feature>
<dbReference type="Proteomes" id="UP000184204">
    <property type="component" value="Unassembled WGS sequence"/>
</dbReference>
<gene>
    <name evidence="2" type="ORF">CPRO_19150</name>
    <name evidence="3" type="ORF">SAMN02745151_01516</name>
</gene>
<keyword evidence="4" id="KW-1185">Reference proteome</keyword>
<dbReference type="OrthoDB" id="1708300at2"/>
<evidence type="ECO:0000313" key="5">
    <source>
        <dbReference type="Proteomes" id="UP000184204"/>
    </source>
</evidence>
<reference evidence="4" key="2">
    <citation type="submission" date="2016-01" db="EMBL/GenBank/DDBJ databases">
        <authorList>
            <person name="Poehlein A."/>
            <person name="Schlien K."/>
            <person name="Gottschalk G."/>
            <person name="Buckel W."/>
            <person name="Daniel R."/>
        </authorList>
    </citation>
    <scope>NUCLEOTIDE SEQUENCE [LARGE SCALE GENOMIC DNA]</scope>
    <source>
        <strain evidence="4">X2</strain>
    </source>
</reference>
<dbReference type="Proteomes" id="UP000068026">
    <property type="component" value="Chromosome"/>
</dbReference>
<reference evidence="3" key="3">
    <citation type="submission" date="2016-11" db="EMBL/GenBank/DDBJ databases">
        <authorList>
            <person name="Varghese N."/>
            <person name="Submissions S."/>
        </authorList>
    </citation>
    <scope>NUCLEOTIDE SEQUENCE</scope>
    <source>
        <strain evidence="3">DSM 1682</strain>
    </source>
</reference>
<dbReference type="RefSeq" id="WP_066050843.1">
    <property type="nucleotide sequence ID" value="NZ_CP014223.1"/>
</dbReference>
<evidence type="ECO:0000313" key="3">
    <source>
        <dbReference type="EMBL" id="SHE69911.1"/>
    </source>
</evidence>
<sequence length="84" mass="9767">MKKATLTITFEKEKLDALTYYMEKKDVKLQAELSDTIQKLYEKYVPQPTREYIEDKLQCENMPSKPKKMETGRSNASQTVNGNS</sequence>
<evidence type="ECO:0000256" key="1">
    <source>
        <dbReference type="SAM" id="MobiDB-lite"/>
    </source>
</evidence>
<dbReference type="KEGG" id="cpro:CPRO_19150"/>
<proteinExistence type="predicted"/>
<name>A0A0X1U979_ANAPI</name>
<organism evidence="3 5">
    <name type="scientific">Anaerotignum propionicum DSM 1682</name>
    <dbReference type="NCBI Taxonomy" id="991789"/>
    <lineage>
        <taxon>Bacteria</taxon>
        <taxon>Bacillati</taxon>
        <taxon>Bacillota</taxon>
        <taxon>Clostridia</taxon>
        <taxon>Lachnospirales</taxon>
        <taxon>Anaerotignaceae</taxon>
        <taxon>Anaerotignum</taxon>
    </lineage>
</organism>
<reference evidence="5" key="4">
    <citation type="submission" date="2016-11" db="EMBL/GenBank/DDBJ databases">
        <authorList>
            <person name="Jaros S."/>
            <person name="Januszkiewicz K."/>
            <person name="Wedrychowicz H."/>
        </authorList>
    </citation>
    <scope>NUCLEOTIDE SEQUENCE [LARGE SCALE GENOMIC DNA]</scope>
    <source>
        <strain evidence="5">DSM 1682</strain>
    </source>
</reference>